<organism evidence="1 2">
    <name type="scientific">Pontibacterium sinense</name>
    <dbReference type="NCBI Taxonomy" id="2781979"/>
    <lineage>
        <taxon>Bacteria</taxon>
        <taxon>Pseudomonadati</taxon>
        <taxon>Pseudomonadota</taxon>
        <taxon>Gammaproteobacteria</taxon>
        <taxon>Oceanospirillales</taxon>
        <taxon>Oceanospirillaceae</taxon>
        <taxon>Pontibacterium</taxon>
    </lineage>
</organism>
<comment type="caution">
    <text evidence="1">The sequence shown here is derived from an EMBL/GenBank/DDBJ whole genome shotgun (WGS) entry which is preliminary data.</text>
</comment>
<protein>
    <submittedName>
        <fullName evidence="1">Uncharacterized protein</fullName>
    </submittedName>
</protein>
<evidence type="ECO:0000313" key="1">
    <source>
        <dbReference type="EMBL" id="MBE9395666.1"/>
    </source>
</evidence>
<keyword evidence="2" id="KW-1185">Reference proteome</keyword>
<dbReference type="InterPro" id="IPR011006">
    <property type="entry name" value="CheY-like_superfamily"/>
</dbReference>
<reference evidence="1" key="1">
    <citation type="submission" date="2020-10" db="EMBL/GenBank/DDBJ databases">
        <title>Bacterium isolated from coastal waters sediment.</title>
        <authorList>
            <person name="Chen R.-J."/>
            <person name="Lu D.-C."/>
            <person name="Zhu K.-L."/>
            <person name="Du Z.-J."/>
        </authorList>
    </citation>
    <scope>NUCLEOTIDE SEQUENCE</scope>
    <source>
        <strain evidence="1">N1Y112</strain>
    </source>
</reference>
<dbReference type="Proteomes" id="UP000640333">
    <property type="component" value="Unassembled WGS sequence"/>
</dbReference>
<evidence type="ECO:0000313" key="2">
    <source>
        <dbReference type="Proteomes" id="UP000640333"/>
    </source>
</evidence>
<sequence length="402" mass="45865">MDQTRILASSFSGCESFEILYVKPDWRLRKRDLGFNYLIDDLQQAVEHVPGDAIILHRIEEFFEVQDRIHIELFISAVTSAAKQVGKKLFITLQHDEAHQLYLEQVERYVDLELLVEKPVNGIDTREVTVLYSSLPVQQSNFSLVRKALGHFALQTSADMSTEESVDSGKILLISQDTALVNNLTYLLRDSDFSLKVIAPSVAEIVHQLISRPELIIFAAAESETAELMRIARDNHLKVLRISTEGYVRKLDRLQASQKGYLDLLERNFYLEDFVLVVERALRTRIYDTSFSELPEETPYLDCKRGFFERVQTFVDNGLCFSIFSFRTPGITCLENAQVLAGRPYDMVCYDEYSHTLKFFAANLLAHNAALVERKVLASDPDAELLAIQEAHEFRAGIPVEC</sequence>
<dbReference type="SUPFAM" id="SSF52172">
    <property type="entry name" value="CheY-like"/>
    <property type="match status" value="1"/>
</dbReference>
<name>A0A8J7K5J0_9GAMM</name>
<gene>
    <name evidence="1" type="ORF">IOQ59_00145</name>
</gene>
<dbReference type="RefSeq" id="WP_193951226.1">
    <property type="nucleotide sequence ID" value="NZ_JADEYS010000001.1"/>
</dbReference>
<dbReference type="AlphaFoldDB" id="A0A8J7K5J0"/>
<proteinExistence type="predicted"/>
<accession>A0A8J7K5J0</accession>
<dbReference type="EMBL" id="JADEYS010000001">
    <property type="protein sequence ID" value="MBE9395666.1"/>
    <property type="molecule type" value="Genomic_DNA"/>
</dbReference>